<gene>
    <name evidence="1" type="ORF">CHS0354_029441</name>
</gene>
<evidence type="ECO:0000313" key="2">
    <source>
        <dbReference type="Proteomes" id="UP001195483"/>
    </source>
</evidence>
<keyword evidence="2" id="KW-1185">Reference proteome</keyword>
<organism evidence="1 2">
    <name type="scientific">Potamilus streckersoni</name>
    <dbReference type="NCBI Taxonomy" id="2493646"/>
    <lineage>
        <taxon>Eukaryota</taxon>
        <taxon>Metazoa</taxon>
        <taxon>Spiralia</taxon>
        <taxon>Lophotrochozoa</taxon>
        <taxon>Mollusca</taxon>
        <taxon>Bivalvia</taxon>
        <taxon>Autobranchia</taxon>
        <taxon>Heteroconchia</taxon>
        <taxon>Palaeoheterodonta</taxon>
        <taxon>Unionida</taxon>
        <taxon>Unionoidea</taxon>
        <taxon>Unionidae</taxon>
        <taxon>Ambleminae</taxon>
        <taxon>Lampsilini</taxon>
        <taxon>Potamilus</taxon>
    </lineage>
</organism>
<dbReference type="EMBL" id="JAEAOA010001763">
    <property type="protein sequence ID" value="KAK3597861.1"/>
    <property type="molecule type" value="Genomic_DNA"/>
</dbReference>
<protein>
    <submittedName>
        <fullName evidence="1">Uncharacterized protein</fullName>
    </submittedName>
</protein>
<dbReference type="Proteomes" id="UP001195483">
    <property type="component" value="Unassembled WGS sequence"/>
</dbReference>
<comment type="caution">
    <text evidence="1">The sequence shown here is derived from an EMBL/GenBank/DDBJ whole genome shotgun (WGS) entry which is preliminary data.</text>
</comment>
<dbReference type="AlphaFoldDB" id="A0AAE0STL0"/>
<accession>A0AAE0STL0</accession>
<evidence type="ECO:0000313" key="1">
    <source>
        <dbReference type="EMBL" id="KAK3597861.1"/>
    </source>
</evidence>
<proteinExistence type="predicted"/>
<reference evidence="1" key="1">
    <citation type="journal article" date="2021" name="Genome Biol. Evol.">
        <title>A High-Quality Reference Genome for a Parasitic Bivalve with Doubly Uniparental Inheritance (Bivalvia: Unionida).</title>
        <authorList>
            <person name="Smith C.H."/>
        </authorList>
    </citation>
    <scope>NUCLEOTIDE SEQUENCE</scope>
    <source>
        <strain evidence="1">CHS0354</strain>
    </source>
</reference>
<sequence length="68" mass="7854">MDGASQNQVRSEIWDVEGSNGIEILWRDTKPGFFTLMEELYYENEHPATAAVYGLYPFYSLTPEAWAF</sequence>
<name>A0AAE0STL0_9BIVA</name>
<reference evidence="1" key="2">
    <citation type="journal article" date="2021" name="Genome Biol. Evol.">
        <title>Developing a high-quality reference genome for a parasitic bivalve with doubly uniparental inheritance (Bivalvia: Unionida).</title>
        <authorList>
            <person name="Smith C.H."/>
        </authorList>
    </citation>
    <scope>NUCLEOTIDE SEQUENCE</scope>
    <source>
        <strain evidence="1">CHS0354</strain>
        <tissue evidence="1">Mantle</tissue>
    </source>
</reference>
<reference evidence="1" key="3">
    <citation type="submission" date="2023-05" db="EMBL/GenBank/DDBJ databases">
        <authorList>
            <person name="Smith C.H."/>
        </authorList>
    </citation>
    <scope>NUCLEOTIDE SEQUENCE</scope>
    <source>
        <strain evidence="1">CHS0354</strain>
        <tissue evidence="1">Mantle</tissue>
    </source>
</reference>